<protein>
    <submittedName>
        <fullName evidence="5">Ice-binding family protein</fullName>
    </submittedName>
</protein>
<dbReference type="InterPro" id="IPR021884">
    <property type="entry name" value="Ice-bd_prot"/>
</dbReference>
<comment type="similarity">
    <text evidence="1">Belongs to the ice-binding protein family.</text>
</comment>
<dbReference type="EMBL" id="CP141059">
    <property type="protein sequence ID" value="WQQ27160.1"/>
    <property type="molecule type" value="Genomic_DNA"/>
</dbReference>
<dbReference type="Proteomes" id="UP001327225">
    <property type="component" value="Chromosome"/>
</dbReference>
<dbReference type="NCBIfam" id="NF033510">
    <property type="entry name" value="Ca_tandemer"/>
    <property type="match status" value="3"/>
</dbReference>
<keyword evidence="6" id="KW-1185">Reference proteome</keyword>
<gene>
    <name evidence="5" type="ORF">SHK19_02790</name>
</gene>
<dbReference type="Gene3D" id="2.60.40.10">
    <property type="entry name" value="Immunoglobulins"/>
    <property type="match status" value="3"/>
</dbReference>
<dbReference type="InterPro" id="IPR013783">
    <property type="entry name" value="Ig-like_fold"/>
</dbReference>
<organism evidence="5 6">
    <name type="scientific">Nocardioides bizhenqiangii</name>
    <dbReference type="NCBI Taxonomy" id="3095076"/>
    <lineage>
        <taxon>Bacteria</taxon>
        <taxon>Bacillati</taxon>
        <taxon>Actinomycetota</taxon>
        <taxon>Actinomycetes</taxon>
        <taxon>Propionibacteriales</taxon>
        <taxon>Nocardioidaceae</taxon>
        <taxon>Nocardioides</taxon>
    </lineage>
</organism>
<dbReference type="Pfam" id="PF11999">
    <property type="entry name" value="Ice_binding"/>
    <property type="match status" value="1"/>
</dbReference>
<evidence type="ECO:0000313" key="5">
    <source>
        <dbReference type="EMBL" id="WQQ27160.1"/>
    </source>
</evidence>
<dbReference type="RefSeq" id="WP_322937771.1">
    <property type="nucleotide sequence ID" value="NZ_CP141059.1"/>
</dbReference>
<evidence type="ECO:0000256" key="1">
    <source>
        <dbReference type="ARBA" id="ARBA00005445"/>
    </source>
</evidence>
<dbReference type="Pfam" id="PF19077">
    <property type="entry name" value="Big_13"/>
    <property type="match status" value="2"/>
</dbReference>
<accession>A0ABZ0ZS49</accession>
<evidence type="ECO:0000256" key="3">
    <source>
        <dbReference type="SAM" id="MobiDB-lite"/>
    </source>
</evidence>
<evidence type="ECO:0000256" key="2">
    <source>
        <dbReference type="ARBA" id="ARBA00022729"/>
    </source>
</evidence>
<proteinExistence type="inferred from homology"/>
<feature type="domain" description="Bacterial Ig-like" evidence="4">
    <location>
        <begin position="216"/>
        <end position="290"/>
    </location>
</feature>
<name>A0ABZ0ZS49_9ACTN</name>
<feature type="domain" description="Bacterial Ig-like" evidence="4">
    <location>
        <begin position="304"/>
        <end position="380"/>
    </location>
</feature>
<dbReference type="InterPro" id="IPR044016">
    <property type="entry name" value="Big_13"/>
</dbReference>
<feature type="compositionally biased region" description="Polar residues" evidence="3">
    <location>
        <begin position="303"/>
        <end position="317"/>
    </location>
</feature>
<reference evidence="6" key="1">
    <citation type="submission" date="2023-12" db="EMBL/GenBank/DDBJ databases">
        <title>Novel species in genus Nocardioides.</title>
        <authorList>
            <person name="Zhou H."/>
        </authorList>
    </citation>
    <scope>NUCLEOTIDE SEQUENCE [LARGE SCALE GENOMIC DNA]</scope>
    <source>
        <strain evidence="6">HM61</strain>
    </source>
</reference>
<sequence length="613" mass="61371">MDLGAAASYSVLAGTSVANTGPGTVLAGDLGLSPAGPITGFPPGTVNGTIHDKDAAAEAAQSDRADAYADAAGQESTTTFAGDQAGATFHPGVHTTAAAFSNTGTMTLDADGDSNAVFIFQINAALSSAAGSKVVLTDGALANNVYWQVVGAISLGADAKYVGTFLGAGAIAFGDGASLKGRALTPTSVAMTNTPFLVAKDDLTAPLVTIDGGAARSTNDSTPTISGTTDEQTGTVRVTVGGQALTTTVGAGGIWAVSATALASGAHGVVAAITDASQNVGTAQQELTVDQTAPIISIDGPTTRATNDTTPEISGTTDAAPGTPVTVTVDGQTLTTEAGGDTGAWTVTTGILAEDAHSAVASMEDGAGNTATATQVLVVDLTVPVVTIDGGAVRSTDDTSPWTYGTTAERAGTTVHLTIGGQHLTATVEAGGAWGVSAATLPGGTHDVVASVTDAAQNTGTATQALTINVPGPDPAYRPDAAVRRLGGSLVGIDRYDDHQRVTSWLAPPGLSVSFEVRVTNRGDAPDRMKILATPGNGRFKVTYHAASDQNVTRGVTSGTYRTGTLQPGASTVLSIKVTRTRVAQPGDRRTFAVRADSSHAGEWDQVLAVVKR</sequence>
<keyword evidence="2" id="KW-0732">Signal</keyword>
<evidence type="ECO:0000313" key="6">
    <source>
        <dbReference type="Proteomes" id="UP001327225"/>
    </source>
</evidence>
<feature type="region of interest" description="Disordered" evidence="3">
    <location>
        <begin position="299"/>
        <end position="325"/>
    </location>
</feature>
<evidence type="ECO:0000259" key="4">
    <source>
        <dbReference type="Pfam" id="PF19077"/>
    </source>
</evidence>